<evidence type="ECO:0000256" key="1">
    <source>
        <dbReference type="SAM" id="Phobius"/>
    </source>
</evidence>
<evidence type="ECO:0008006" key="4">
    <source>
        <dbReference type="Google" id="ProtNLM"/>
    </source>
</evidence>
<name>A0A010ZYS2_9ACTN</name>
<accession>A0A010ZYS2</accession>
<dbReference type="OrthoDB" id="4094798at2"/>
<comment type="caution">
    <text evidence="2">The sequence shown here is derived from an EMBL/GenBank/DDBJ whole genome shotgun (WGS) entry which is preliminary data.</text>
</comment>
<organism evidence="2 3">
    <name type="scientific">Cryptosporangium arvum DSM 44712</name>
    <dbReference type="NCBI Taxonomy" id="927661"/>
    <lineage>
        <taxon>Bacteria</taxon>
        <taxon>Bacillati</taxon>
        <taxon>Actinomycetota</taxon>
        <taxon>Actinomycetes</taxon>
        <taxon>Cryptosporangiales</taxon>
        <taxon>Cryptosporangiaceae</taxon>
        <taxon>Cryptosporangium</taxon>
    </lineage>
</organism>
<protein>
    <recommendedName>
        <fullName evidence="4">ABC-2 type transporter</fullName>
    </recommendedName>
</protein>
<feature type="transmembrane region" description="Helical" evidence="1">
    <location>
        <begin position="134"/>
        <end position="154"/>
    </location>
</feature>
<gene>
    <name evidence="2" type="ORF">CryarDRAFT_3533</name>
</gene>
<keyword evidence="1" id="KW-1133">Transmembrane helix</keyword>
<dbReference type="Proteomes" id="UP000021053">
    <property type="component" value="Unassembled WGS sequence"/>
</dbReference>
<dbReference type="EMBL" id="JFBT01000001">
    <property type="protein sequence ID" value="EXG82357.1"/>
    <property type="molecule type" value="Genomic_DNA"/>
</dbReference>
<feature type="transmembrane region" description="Helical" evidence="1">
    <location>
        <begin position="55"/>
        <end position="74"/>
    </location>
</feature>
<dbReference type="RefSeq" id="WP_051570469.1">
    <property type="nucleotide sequence ID" value="NZ_KK073874.1"/>
</dbReference>
<keyword evidence="1" id="KW-0472">Membrane</keyword>
<feature type="transmembrane region" description="Helical" evidence="1">
    <location>
        <begin position="19"/>
        <end position="35"/>
    </location>
</feature>
<proteinExistence type="predicted"/>
<keyword evidence="3" id="KW-1185">Reference proteome</keyword>
<feature type="transmembrane region" description="Helical" evidence="1">
    <location>
        <begin position="231"/>
        <end position="252"/>
    </location>
</feature>
<keyword evidence="1" id="KW-0812">Transmembrane</keyword>
<dbReference type="HOGENOM" id="CLU_1011036_0_0_11"/>
<evidence type="ECO:0000313" key="3">
    <source>
        <dbReference type="Proteomes" id="UP000021053"/>
    </source>
</evidence>
<feature type="transmembrane region" description="Helical" evidence="1">
    <location>
        <begin position="104"/>
        <end position="128"/>
    </location>
</feature>
<sequence length="259" mass="27000">MTALLASARYEFAMQIHKISLWIAPLVLAGALVVLQGERGPLRAGDTMDGRQVMASWALLFGFLVPIAAGMVLADRGVRDHRLHVEPILASLPASFGTRLTGKYLGSVAATAAPPLLALLAAGCYEAVSRGEPLVVGWALVAFVLVTLPGLLFVGGFALVCPPLISAPLFRVLFLGYWFWGNLTFPKLMPTLSGTPLAPIGDYAASWLMGTPALYTAAGGVLRPDVSAATAALSVALLVVGGLLPLFIGAGLRARAATR</sequence>
<feature type="transmembrane region" description="Helical" evidence="1">
    <location>
        <begin position="161"/>
        <end position="180"/>
    </location>
</feature>
<reference evidence="2 3" key="1">
    <citation type="submission" date="2013-07" db="EMBL/GenBank/DDBJ databases">
        <authorList>
            <consortium name="DOE Joint Genome Institute"/>
            <person name="Eisen J."/>
            <person name="Huntemann M."/>
            <person name="Han J."/>
            <person name="Chen A."/>
            <person name="Kyrpides N."/>
            <person name="Mavromatis K."/>
            <person name="Markowitz V."/>
            <person name="Palaniappan K."/>
            <person name="Ivanova N."/>
            <person name="Schaumberg A."/>
            <person name="Pati A."/>
            <person name="Liolios K."/>
            <person name="Nordberg H.P."/>
            <person name="Cantor M.N."/>
            <person name="Hua S.X."/>
            <person name="Woyke T."/>
        </authorList>
    </citation>
    <scope>NUCLEOTIDE SEQUENCE [LARGE SCALE GENOMIC DNA]</scope>
    <source>
        <strain evidence="2 3">DSM 44712</strain>
    </source>
</reference>
<evidence type="ECO:0000313" key="2">
    <source>
        <dbReference type="EMBL" id="EXG82357.1"/>
    </source>
</evidence>
<dbReference type="AlphaFoldDB" id="A0A010ZYS2"/>